<evidence type="ECO:0000313" key="4">
    <source>
        <dbReference type="Proteomes" id="UP000245507"/>
    </source>
</evidence>
<dbReference type="InterPro" id="IPR036465">
    <property type="entry name" value="vWFA_dom_sf"/>
</dbReference>
<feature type="compositionally biased region" description="Basic and acidic residues" evidence="1">
    <location>
        <begin position="301"/>
        <end position="312"/>
    </location>
</feature>
<protein>
    <recommendedName>
        <fullName evidence="2">VWFA domain-containing protein</fullName>
    </recommendedName>
</protein>
<dbReference type="SUPFAM" id="SSF53300">
    <property type="entry name" value="vWA-like"/>
    <property type="match status" value="1"/>
</dbReference>
<dbReference type="EMBL" id="QGDD01000006">
    <property type="protein sequence ID" value="PWN02205.1"/>
    <property type="molecule type" value="Genomic_DNA"/>
</dbReference>
<dbReference type="PROSITE" id="PS50234">
    <property type="entry name" value="VWFA"/>
    <property type="match status" value="1"/>
</dbReference>
<dbReference type="Pfam" id="PF13519">
    <property type="entry name" value="VWA_2"/>
    <property type="match status" value="1"/>
</dbReference>
<comment type="caution">
    <text evidence="3">The sequence shown here is derived from an EMBL/GenBank/DDBJ whole genome shotgun (WGS) entry which is preliminary data.</text>
</comment>
<evidence type="ECO:0000313" key="3">
    <source>
        <dbReference type="EMBL" id="PWN02205.1"/>
    </source>
</evidence>
<name>A0A316TGD4_9ACTN</name>
<dbReference type="InterPro" id="IPR002035">
    <property type="entry name" value="VWF_A"/>
</dbReference>
<dbReference type="AlphaFoldDB" id="A0A316TGD4"/>
<dbReference type="RefSeq" id="WP_109694737.1">
    <property type="nucleotide sequence ID" value="NZ_QGDD01000006.1"/>
</dbReference>
<dbReference type="CDD" id="cd00198">
    <property type="entry name" value="vWFA"/>
    <property type="match status" value="1"/>
</dbReference>
<sequence length="321" mass="35124">MSIPTSTLLPLARRVGIVVLLLVIFTQPGFGSRAVPTQTADIEVLVVVDRTRSMAALDYQDGPRIDGVQQDLTALSEELPGARFALLTFGTDVTLELPFTSDTASFRTGVETMRLEGPFDGSGSLVDRPLDAMRDILERAEEEHPERRRVVVFVSDGENTADGEQSSFEELDELVDGGVVLGYGTEDGAKMPEAEDLSTDDGFVYDQESGEDAISRIDEDNLRGVADELGIDYEHRTAPGGIPSLAEDFEASYAFDDRDGAPAEHDLTWVFGLLLLALVLLELRSWWQALWTSHTTLLPAGRDRRGRRDREPVGAGEGRTP</sequence>
<gene>
    <name evidence="3" type="ORF">DJ010_13860</name>
</gene>
<dbReference type="Proteomes" id="UP000245507">
    <property type="component" value="Unassembled WGS sequence"/>
</dbReference>
<reference evidence="3 4" key="1">
    <citation type="submission" date="2018-05" db="EMBL/GenBank/DDBJ databases">
        <title>Nocardioides silvaticus genome.</title>
        <authorList>
            <person name="Li C."/>
            <person name="Wang G."/>
        </authorList>
    </citation>
    <scope>NUCLEOTIDE SEQUENCE [LARGE SCALE GENOMIC DNA]</scope>
    <source>
        <strain evidence="3 4">CCTCC AB 2018079</strain>
    </source>
</reference>
<proteinExistence type="predicted"/>
<accession>A0A316TGD4</accession>
<evidence type="ECO:0000259" key="2">
    <source>
        <dbReference type="PROSITE" id="PS50234"/>
    </source>
</evidence>
<feature type="region of interest" description="Disordered" evidence="1">
    <location>
        <begin position="301"/>
        <end position="321"/>
    </location>
</feature>
<organism evidence="3 4">
    <name type="scientific">Nocardioides silvaticus</name>
    <dbReference type="NCBI Taxonomy" id="2201891"/>
    <lineage>
        <taxon>Bacteria</taxon>
        <taxon>Bacillati</taxon>
        <taxon>Actinomycetota</taxon>
        <taxon>Actinomycetes</taxon>
        <taxon>Propionibacteriales</taxon>
        <taxon>Nocardioidaceae</taxon>
        <taxon>Nocardioides</taxon>
    </lineage>
</organism>
<dbReference type="Gene3D" id="3.40.50.410">
    <property type="entry name" value="von Willebrand factor, type A domain"/>
    <property type="match status" value="1"/>
</dbReference>
<feature type="domain" description="VWFA" evidence="2">
    <location>
        <begin position="43"/>
        <end position="229"/>
    </location>
</feature>
<keyword evidence="4" id="KW-1185">Reference proteome</keyword>
<evidence type="ECO:0000256" key="1">
    <source>
        <dbReference type="SAM" id="MobiDB-lite"/>
    </source>
</evidence>
<dbReference type="OrthoDB" id="9814325at2"/>
<dbReference type="SMART" id="SM00327">
    <property type="entry name" value="VWA"/>
    <property type="match status" value="1"/>
</dbReference>